<dbReference type="InterPro" id="IPR012000">
    <property type="entry name" value="Thiamin_PyroP_enz_cen_dom"/>
</dbReference>
<name>A0ABP8EFL4_9MICO</name>
<dbReference type="Gene3D" id="3.40.50.970">
    <property type="match status" value="2"/>
</dbReference>
<dbReference type="PANTHER" id="PTHR18968">
    <property type="entry name" value="THIAMINE PYROPHOSPHATE ENZYMES"/>
    <property type="match status" value="1"/>
</dbReference>
<dbReference type="Gene3D" id="3.40.50.1220">
    <property type="entry name" value="TPP-binding domain"/>
    <property type="match status" value="1"/>
</dbReference>
<feature type="domain" description="Thiamine pyrophosphate enzyme TPP-binding" evidence="6">
    <location>
        <begin position="464"/>
        <end position="591"/>
    </location>
</feature>
<dbReference type="InterPro" id="IPR011766">
    <property type="entry name" value="TPP_enzyme_TPP-bd"/>
</dbReference>
<reference evidence="9" key="1">
    <citation type="journal article" date="2019" name="Int. J. Syst. Evol. Microbiol.">
        <title>The Global Catalogue of Microorganisms (GCM) 10K type strain sequencing project: providing services to taxonomists for standard genome sequencing and annotation.</title>
        <authorList>
            <consortium name="The Broad Institute Genomics Platform"/>
            <consortium name="The Broad Institute Genome Sequencing Center for Infectious Disease"/>
            <person name="Wu L."/>
            <person name="Ma J."/>
        </authorList>
    </citation>
    <scope>NUCLEOTIDE SEQUENCE [LARGE SCALE GENOMIC DNA]</scope>
    <source>
        <strain evidence="9">JCM 17458</strain>
    </source>
</reference>
<dbReference type="Pfam" id="PF02775">
    <property type="entry name" value="TPP_enzyme_C"/>
    <property type="match status" value="1"/>
</dbReference>
<dbReference type="SUPFAM" id="SSF52467">
    <property type="entry name" value="DHS-like NAD/FAD-binding domain"/>
    <property type="match status" value="1"/>
</dbReference>
<dbReference type="Proteomes" id="UP001501586">
    <property type="component" value="Unassembled WGS sequence"/>
</dbReference>
<dbReference type="SUPFAM" id="SSF52518">
    <property type="entry name" value="Thiamin diphosphate-binding fold (THDP-binding)"/>
    <property type="match status" value="2"/>
</dbReference>
<protein>
    <submittedName>
        <fullName evidence="8">Thiamine pyrophosphate-binding protein</fullName>
    </submittedName>
</protein>
<feature type="domain" description="Thiamine pyrophosphate enzyme central" evidence="5">
    <location>
        <begin position="248"/>
        <end position="348"/>
    </location>
</feature>
<comment type="caution">
    <text evidence="8">The sequence shown here is derived from an EMBL/GenBank/DDBJ whole genome shotgun (WGS) entry which is preliminary data.</text>
</comment>
<evidence type="ECO:0000256" key="2">
    <source>
        <dbReference type="ARBA" id="ARBA00023052"/>
    </source>
</evidence>
<dbReference type="InterPro" id="IPR029035">
    <property type="entry name" value="DHS-like_NAD/FAD-binding_dom"/>
</dbReference>
<evidence type="ECO:0000256" key="1">
    <source>
        <dbReference type="ARBA" id="ARBA00007812"/>
    </source>
</evidence>
<feature type="domain" description="Thiamine pyrophosphate enzyme N-terminal TPP-binding" evidence="7">
    <location>
        <begin position="45"/>
        <end position="156"/>
    </location>
</feature>
<dbReference type="Pfam" id="PF00205">
    <property type="entry name" value="TPP_enzyme_M"/>
    <property type="match status" value="1"/>
</dbReference>
<evidence type="ECO:0000259" key="6">
    <source>
        <dbReference type="Pfam" id="PF02775"/>
    </source>
</evidence>
<keyword evidence="2 3" id="KW-0786">Thiamine pyrophosphate</keyword>
<sequence length="598" mass="63019">MPASRDTAVAVPSPSSRSTIGAPSIPVNQRRDRRTEALGDQMSSTVATTIVDLLERHGITRGYCVPGESYLAVLDALYSSDISTITCRQEGGAAYMAMAEGRLTGVPGLLLVTRGPGPANAMIGIHCAYEEGVAMVVLVGLPPLSSRGARAFQEFEFQQWFNATAKSVVVIDEPRHATAAVDTALATARAGRPGPVIIGLPEDVLIAEVPERSWPAIERNFPAIEQTSSMLSAVMGEAAMAAARPEVDAVERLVSEAKRPLIVVGDGIDEEGSRRLTTFASAHQVPLVADFRTYGQVDNSSDCFVGALGVGKGWNVTEWAAEADLLVYLGCVRSDINSDHLSPAFDRPTVVVGPPELLPFHCGRLDLLVDISPDALCCALSGNPPAAARGTARSEWLRRGRAAYEQSTDAAAAAAPGERLAAYRTSALLAGAIRDVLPADTIITYGAGSFTGVPQTLLPATCHRGALGTRNGSMGFGVPAAVAAKLARPNAAVIAFSGDGDFLMNGQELATAKRCGAGIVVVVVDNGRLGTIRNHQEREFPGRVSGTDLVNPDFESYATAFGFRYHTAEEVIEDPQLFADVLRADVPTLVHAHERAAS</sequence>
<dbReference type="CDD" id="cd00568">
    <property type="entry name" value="TPP_enzymes"/>
    <property type="match status" value="1"/>
</dbReference>
<feature type="region of interest" description="Disordered" evidence="4">
    <location>
        <begin position="1"/>
        <end position="41"/>
    </location>
</feature>
<evidence type="ECO:0000256" key="3">
    <source>
        <dbReference type="RuleBase" id="RU362132"/>
    </source>
</evidence>
<proteinExistence type="inferred from homology"/>
<dbReference type="InterPro" id="IPR045229">
    <property type="entry name" value="TPP_enz"/>
</dbReference>
<evidence type="ECO:0000256" key="4">
    <source>
        <dbReference type="SAM" id="MobiDB-lite"/>
    </source>
</evidence>
<dbReference type="Pfam" id="PF02776">
    <property type="entry name" value="TPP_enzyme_N"/>
    <property type="match status" value="1"/>
</dbReference>
<dbReference type="CDD" id="cd07035">
    <property type="entry name" value="TPP_PYR_POX_like"/>
    <property type="match status" value="1"/>
</dbReference>
<evidence type="ECO:0000313" key="9">
    <source>
        <dbReference type="Proteomes" id="UP001501586"/>
    </source>
</evidence>
<gene>
    <name evidence="8" type="ORF">GCM10022261_02990</name>
</gene>
<accession>A0ABP8EFL4</accession>
<dbReference type="InterPro" id="IPR029061">
    <property type="entry name" value="THDP-binding"/>
</dbReference>
<dbReference type="InterPro" id="IPR012001">
    <property type="entry name" value="Thiamin_PyroP_enz_TPP-bd_dom"/>
</dbReference>
<evidence type="ECO:0000313" key="8">
    <source>
        <dbReference type="EMBL" id="GAA4282768.1"/>
    </source>
</evidence>
<organism evidence="8 9">
    <name type="scientific">Brevibacterium daeguense</name>
    <dbReference type="NCBI Taxonomy" id="909936"/>
    <lineage>
        <taxon>Bacteria</taxon>
        <taxon>Bacillati</taxon>
        <taxon>Actinomycetota</taxon>
        <taxon>Actinomycetes</taxon>
        <taxon>Micrococcales</taxon>
        <taxon>Brevibacteriaceae</taxon>
        <taxon>Brevibacterium</taxon>
    </lineage>
</organism>
<evidence type="ECO:0000259" key="7">
    <source>
        <dbReference type="Pfam" id="PF02776"/>
    </source>
</evidence>
<keyword evidence="9" id="KW-1185">Reference proteome</keyword>
<dbReference type="EMBL" id="BAABAZ010000003">
    <property type="protein sequence ID" value="GAA4282768.1"/>
    <property type="molecule type" value="Genomic_DNA"/>
</dbReference>
<evidence type="ECO:0000259" key="5">
    <source>
        <dbReference type="Pfam" id="PF00205"/>
    </source>
</evidence>
<dbReference type="PANTHER" id="PTHR18968:SF120">
    <property type="entry name" value="ACETOLACTATE SYNTHASE LARGE SUBUNIT"/>
    <property type="match status" value="1"/>
</dbReference>
<comment type="similarity">
    <text evidence="1 3">Belongs to the TPP enzyme family.</text>
</comment>